<keyword evidence="3" id="KW-0808">Transferase</keyword>
<dbReference type="RefSeq" id="WP_369343528.1">
    <property type="nucleotide sequence ID" value="NZ_CP129674.1"/>
</dbReference>
<name>A0AB39U4X4_9BIFI</name>
<feature type="domain" description="Gcp-like" evidence="2">
    <location>
        <begin position="46"/>
        <end position="116"/>
    </location>
</feature>
<dbReference type="Gene3D" id="3.30.420.40">
    <property type="match status" value="2"/>
</dbReference>
<dbReference type="AlphaFoldDB" id="A0AB39U4X4"/>
<dbReference type="GO" id="GO:0061711">
    <property type="term" value="F:tRNA N(6)-L-threonylcarbamoyladenine synthase activity"/>
    <property type="evidence" value="ECO:0007669"/>
    <property type="project" value="UniProtKB-EC"/>
</dbReference>
<accession>A0AB39U4X4</accession>
<dbReference type="InterPro" id="IPR043129">
    <property type="entry name" value="ATPase_NBD"/>
</dbReference>
<gene>
    <name evidence="3" type="primary">tsaB</name>
    <name evidence="3" type="ORF">QN215_06530</name>
</gene>
<evidence type="ECO:0000259" key="2">
    <source>
        <dbReference type="Pfam" id="PF00814"/>
    </source>
</evidence>
<feature type="region of interest" description="Disordered" evidence="1">
    <location>
        <begin position="127"/>
        <end position="148"/>
    </location>
</feature>
<dbReference type="GO" id="GO:0002949">
    <property type="term" value="P:tRNA threonylcarbamoyladenosine modification"/>
    <property type="evidence" value="ECO:0007669"/>
    <property type="project" value="InterPro"/>
</dbReference>
<organism evidence="3">
    <name type="scientific">Bifidobacterium aquikefiricola</name>
    <dbReference type="NCBI Taxonomy" id="3059038"/>
    <lineage>
        <taxon>Bacteria</taxon>
        <taxon>Bacillati</taxon>
        <taxon>Actinomycetota</taxon>
        <taxon>Actinomycetes</taxon>
        <taxon>Bifidobacteriales</taxon>
        <taxon>Bifidobacteriaceae</taxon>
        <taxon>Bifidobacterium</taxon>
    </lineage>
</organism>
<evidence type="ECO:0000313" key="3">
    <source>
        <dbReference type="EMBL" id="XDS43933.1"/>
    </source>
</evidence>
<dbReference type="EC" id="2.3.1.234" evidence="3"/>
<dbReference type="KEGG" id="baqk:QN215_06530"/>
<dbReference type="Pfam" id="PF00814">
    <property type="entry name" value="TsaD"/>
    <property type="match status" value="1"/>
</dbReference>
<keyword evidence="3" id="KW-0012">Acyltransferase</keyword>
<dbReference type="NCBIfam" id="TIGR03725">
    <property type="entry name" value="T6A_YeaZ"/>
    <property type="match status" value="1"/>
</dbReference>
<dbReference type="EMBL" id="CP129674">
    <property type="protein sequence ID" value="XDS43933.1"/>
    <property type="molecule type" value="Genomic_DNA"/>
</dbReference>
<protein>
    <submittedName>
        <fullName evidence="3">tRNA (Adenosine(37)-N6)-threonylcarbamoyltransferase complex dimerization subunit type 1 TsaB</fullName>
        <ecNumber evidence="3">2.3.1.234</ecNumber>
    </submittedName>
</protein>
<dbReference type="SUPFAM" id="SSF53067">
    <property type="entry name" value="Actin-like ATPase domain"/>
    <property type="match status" value="1"/>
</dbReference>
<evidence type="ECO:0000256" key="1">
    <source>
        <dbReference type="SAM" id="MobiDB-lite"/>
    </source>
</evidence>
<feature type="compositionally biased region" description="Low complexity" evidence="1">
    <location>
        <begin position="127"/>
        <end position="138"/>
    </location>
</feature>
<sequence length="307" mass="32385">MNAAQEEQALNHISTGHDSSAPILVIDTSFGSTVGIVGQETIAERDSRSHVEHLEVNINQAVERAGLTLGNISTIVVGTGPAPFTGLRAGIVTAKALAFVTGASLVGQNVLEAEALWMAAQGLPASADTASDADSSDSPLQESNGADNGDAATHLVLAVNDARRKQLYWALYQVDPVSAQRSQAGKLLNTVNTVNTVMPMDIDYPDNIVDRVNTYIDDVAHEAGGDITVDVMGHGVERYADILQGIARLRTMHDGSLLEAGAQGVRTFAELALAHSAHGDDVEANPLYVRRPDVQVPNPLKRVVNAS</sequence>
<dbReference type="InterPro" id="IPR022496">
    <property type="entry name" value="T6A_TsaB"/>
</dbReference>
<reference evidence="3" key="1">
    <citation type="submission" date="2023-07" db="EMBL/GenBank/DDBJ databases">
        <title>Bifidobacterium aquikefiriaerophilum sp. nov. and Bifidobacterium eccum sp. nov., isolated from water kefir.</title>
        <authorList>
            <person name="Breselge S."/>
            <person name="Bellassi P."/>
            <person name="Barcenilla C."/>
            <person name="Alvarez-Ordonez A."/>
            <person name="Morelli L."/>
            <person name="Cotter P.D."/>
        </authorList>
    </citation>
    <scope>NUCLEOTIDE SEQUENCE</scope>
    <source>
        <strain evidence="3">WK041_4_12</strain>
    </source>
</reference>
<proteinExistence type="predicted"/>
<dbReference type="InterPro" id="IPR000905">
    <property type="entry name" value="Gcp-like_dom"/>
</dbReference>